<sequence length="297" mass="34022">MLPIDSVTIPLKTAQFQQEMALQRVQALITRKKAGTLQPDDVEKVRTQILKEYEQRKKSYETLDKIFKAVDNFQPQQDTKILSKNGNTPLHYDPQITQINQSDEMNEMLRAVCLAEYAARNYDDPDLLRRVEQDTGLNYSACYAPLHEALLRSEKLSFLAKSLFSDDAEKLSHFNTLDLPNQKKFIKQEYVAKFSSTPGFPEHLLAKGFQVFATQFCDGSSNTIQFDTLTATCPCCMHPQTYTPPDARELKTVLRCVHDDVLINIDDDKIFFVPNRGFMCEQHGAKEQGARRVVLCW</sequence>
<comment type="caution">
    <text evidence="1">The sequence shown here is derived from an EMBL/GenBank/DDBJ whole genome shotgun (WGS) entry which is preliminary data.</text>
</comment>
<keyword evidence="2" id="KW-1185">Reference proteome</keyword>
<gene>
    <name evidence="1" type="ORF">HINF_LOCUS11828</name>
</gene>
<evidence type="ECO:0000313" key="1">
    <source>
        <dbReference type="EMBL" id="CAL5990996.1"/>
    </source>
</evidence>
<proteinExistence type="predicted"/>
<protein>
    <submittedName>
        <fullName evidence="1">Uncharacterized protein</fullName>
    </submittedName>
</protein>
<organism evidence="1 2">
    <name type="scientific">Hexamita inflata</name>
    <dbReference type="NCBI Taxonomy" id="28002"/>
    <lineage>
        <taxon>Eukaryota</taxon>
        <taxon>Metamonada</taxon>
        <taxon>Diplomonadida</taxon>
        <taxon>Hexamitidae</taxon>
        <taxon>Hexamitinae</taxon>
        <taxon>Hexamita</taxon>
    </lineage>
</organism>
<evidence type="ECO:0000313" key="2">
    <source>
        <dbReference type="Proteomes" id="UP001642409"/>
    </source>
</evidence>
<accession>A0ABP1HC45</accession>
<name>A0ABP1HC45_9EUKA</name>
<dbReference type="EMBL" id="CAXDID020000026">
    <property type="protein sequence ID" value="CAL5990996.1"/>
    <property type="molecule type" value="Genomic_DNA"/>
</dbReference>
<dbReference type="Proteomes" id="UP001642409">
    <property type="component" value="Unassembled WGS sequence"/>
</dbReference>
<reference evidence="1 2" key="1">
    <citation type="submission" date="2024-07" db="EMBL/GenBank/DDBJ databases">
        <authorList>
            <person name="Akdeniz Z."/>
        </authorList>
    </citation>
    <scope>NUCLEOTIDE SEQUENCE [LARGE SCALE GENOMIC DNA]</scope>
</reference>